<feature type="region of interest" description="Disordered" evidence="1">
    <location>
        <begin position="125"/>
        <end position="181"/>
    </location>
</feature>
<dbReference type="PROSITE" id="PS51791">
    <property type="entry name" value="HSAC2"/>
    <property type="match status" value="1"/>
</dbReference>
<sequence>MPGIVRKILIFAAVDGLVLQPLAQRGQGPAPAAKIAYRDRSIGPALKEDGEGSETGKSFESFGIVGLLDVSKSSYLISITRRKQVAQIQGKPVYVITEVALTPLSSKVAAESAISQTKRGLLKRSVEDGTDNSDTDSDDEDISADLSGDIDDEVIDAGPGTPLSSQSSQSLGEHNRRSSIAQDVIAKKGDYGRFAQKWFSRKGWTVGQRRNLGMSASETSAAVQTPTSLSSQNAEGGGQPPTVTETLTKLEEEKSPSRDVASTLLPKLLRTTKIMFGTSHSFFFSYDYDITRSVATRRVTNSDLPLYTEVDPLFFWNHHVIQPFIDAGQTPFVLPLMQGFVGQRLFEMDTNPPRPIIGMDGEEKTSMEMNDLSVGVQSPGVPDSAEPDAPKRKESKEAGNTIRPFLMTLISRRSVKRAGLRYLRRGIDEQGNTANGVETEQILSDPSWTSSSNIYSFVQIRGSVPIFFSQSPYSFKPVPQIHHSAGTNFQAFEKHFKNLSDRYGQIQVASLVEKHGPEAVVGDSYATNIERLNEMISNNGYSIGFEWFDFHAVCRGMKFENVSLLMGSLASKLDEFGYTVESECQLISKQSGVLRTNCMDCLDRTNIVQSACARRALEMQLKTEGIDMSLQVDQTTQWFNTLWADNGDAVSKQYASTAAMKGDFTRTRKRDFKGALNDMGLSISRFYSGIVNDYFSQAAIDFLLGNVTVLVWEDFEANLMTGDPGVSMQKMRQQAIEVSQKLVVADEHEEFIGGWALLTPRLPNTFKSTTLEEAVLLLTDSALYAARFDWNMEKVISFERVELDHIKSLKYGPYITSTLSAPQADETRNGRDERDQSTNTPATPITSGLSGLIGRHPSQPASRILAWKALPSKSAVTAGQDGPSLSEIETVKSICTEIERLALQRRTEKTPIMELGSIITREEARRSTGLFEQLGHQLKKMVWA</sequence>
<evidence type="ECO:0000259" key="3">
    <source>
        <dbReference type="PROSITE" id="PS50275"/>
    </source>
</evidence>
<evidence type="ECO:0000313" key="5">
    <source>
        <dbReference type="EMBL" id="KIN05499.1"/>
    </source>
</evidence>
<protein>
    <recommendedName>
        <fullName evidence="7">SAC domain-containing protein</fullName>
    </recommendedName>
</protein>
<feature type="compositionally biased region" description="Basic and acidic residues" evidence="1">
    <location>
        <begin position="825"/>
        <end position="836"/>
    </location>
</feature>
<feature type="compositionally biased region" description="Basic and acidic residues" evidence="1">
    <location>
        <begin position="388"/>
        <end position="397"/>
    </location>
</feature>
<evidence type="ECO:0000313" key="6">
    <source>
        <dbReference type="Proteomes" id="UP000054321"/>
    </source>
</evidence>
<keyword evidence="2" id="KW-0732">Signal</keyword>
<dbReference type="PANTHER" id="PTHR45662:SF7">
    <property type="entry name" value="SACI DOMAIN PROTEIN (AFU_ORTHOLOGUE AFUA_1G15890)"/>
    <property type="match status" value="1"/>
</dbReference>
<evidence type="ECO:0000256" key="2">
    <source>
        <dbReference type="SAM" id="SignalP"/>
    </source>
</evidence>
<feature type="compositionally biased region" description="Polar residues" evidence="1">
    <location>
        <begin position="162"/>
        <end position="172"/>
    </location>
</feature>
<dbReference type="AlphaFoldDB" id="A0A0C3D2K3"/>
<feature type="signal peptide" evidence="2">
    <location>
        <begin position="1"/>
        <end position="16"/>
    </location>
</feature>
<dbReference type="HOGENOM" id="CLU_006249_1_0_1"/>
<feature type="compositionally biased region" description="Polar residues" evidence="1">
    <location>
        <begin position="215"/>
        <end position="234"/>
    </location>
</feature>
<proteinExistence type="predicted"/>
<gene>
    <name evidence="5" type="ORF">OIDMADRAFT_100509</name>
</gene>
<dbReference type="OrthoDB" id="405996at2759"/>
<dbReference type="Pfam" id="PF02383">
    <property type="entry name" value="Syja_N"/>
    <property type="match status" value="1"/>
</dbReference>
<dbReference type="EMBL" id="KN832871">
    <property type="protein sequence ID" value="KIN05499.1"/>
    <property type="molecule type" value="Genomic_DNA"/>
</dbReference>
<dbReference type="InterPro" id="IPR022158">
    <property type="entry name" value="Inositol_phosphatase"/>
</dbReference>
<feature type="compositionally biased region" description="Polar residues" evidence="1">
    <location>
        <begin position="837"/>
        <end position="849"/>
    </location>
</feature>
<keyword evidence="6" id="KW-1185">Reference proteome</keyword>
<dbReference type="InParanoid" id="A0A0C3D2K3"/>
<feature type="domain" description="HSac2" evidence="4">
    <location>
        <begin position="726"/>
        <end position="877"/>
    </location>
</feature>
<dbReference type="GO" id="GO:0043812">
    <property type="term" value="F:phosphatidylinositol-4-phosphate phosphatase activity"/>
    <property type="evidence" value="ECO:0007669"/>
    <property type="project" value="TreeGrafter"/>
</dbReference>
<feature type="compositionally biased region" description="Acidic residues" evidence="1">
    <location>
        <begin position="128"/>
        <end position="155"/>
    </location>
</feature>
<dbReference type="STRING" id="913774.A0A0C3D2K3"/>
<organism evidence="5 6">
    <name type="scientific">Oidiodendron maius (strain Zn)</name>
    <dbReference type="NCBI Taxonomy" id="913774"/>
    <lineage>
        <taxon>Eukaryota</taxon>
        <taxon>Fungi</taxon>
        <taxon>Dikarya</taxon>
        <taxon>Ascomycota</taxon>
        <taxon>Pezizomycotina</taxon>
        <taxon>Leotiomycetes</taxon>
        <taxon>Leotiomycetes incertae sedis</taxon>
        <taxon>Myxotrichaceae</taxon>
        <taxon>Oidiodendron</taxon>
    </lineage>
</organism>
<feature type="chain" id="PRO_5002162962" description="SAC domain-containing protein" evidence="2">
    <location>
        <begin position="17"/>
        <end position="944"/>
    </location>
</feature>
<evidence type="ECO:0000256" key="1">
    <source>
        <dbReference type="SAM" id="MobiDB-lite"/>
    </source>
</evidence>
<dbReference type="GO" id="GO:0005783">
    <property type="term" value="C:endoplasmic reticulum"/>
    <property type="evidence" value="ECO:0007669"/>
    <property type="project" value="TreeGrafter"/>
</dbReference>
<evidence type="ECO:0008006" key="7">
    <source>
        <dbReference type="Google" id="ProtNLM"/>
    </source>
</evidence>
<reference evidence="5 6" key="1">
    <citation type="submission" date="2014-04" db="EMBL/GenBank/DDBJ databases">
        <authorList>
            <consortium name="DOE Joint Genome Institute"/>
            <person name="Kuo A."/>
            <person name="Martino E."/>
            <person name="Perotto S."/>
            <person name="Kohler A."/>
            <person name="Nagy L.G."/>
            <person name="Floudas D."/>
            <person name="Copeland A."/>
            <person name="Barry K.W."/>
            <person name="Cichocki N."/>
            <person name="Veneault-Fourrey C."/>
            <person name="LaButti K."/>
            <person name="Lindquist E.A."/>
            <person name="Lipzen A."/>
            <person name="Lundell T."/>
            <person name="Morin E."/>
            <person name="Murat C."/>
            <person name="Sun H."/>
            <person name="Tunlid A."/>
            <person name="Henrissat B."/>
            <person name="Grigoriev I.V."/>
            <person name="Hibbett D.S."/>
            <person name="Martin F."/>
            <person name="Nordberg H.P."/>
            <person name="Cantor M.N."/>
            <person name="Hua S.X."/>
        </authorList>
    </citation>
    <scope>NUCLEOTIDE SEQUENCE [LARGE SCALE GENOMIC DNA]</scope>
    <source>
        <strain evidence="5 6">Zn</strain>
    </source>
</reference>
<feature type="region of interest" description="Disordered" evidence="1">
    <location>
        <begin position="215"/>
        <end position="243"/>
    </location>
</feature>
<evidence type="ECO:0000259" key="4">
    <source>
        <dbReference type="PROSITE" id="PS51791"/>
    </source>
</evidence>
<reference evidence="6" key="2">
    <citation type="submission" date="2015-01" db="EMBL/GenBank/DDBJ databases">
        <title>Evolutionary Origins and Diversification of the Mycorrhizal Mutualists.</title>
        <authorList>
            <consortium name="DOE Joint Genome Institute"/>
            <consortium name="Mycorrhizal Genomics Consortium"/>
            <person name="Kohler A."/>
            <person name="Kuo A."/>
            <person name="Nagy L.G."/>
            <person name="Floudas D."/>
            <person name="Copeland A."/>
            <person name="Barry K.W."/>
            <person name="Cichocki N."/>
            <person name="Veneault-Fourrey C."/>
            <person name="LaButti K."/>
            <person name="Lindquist E.A."/>
            <person name="Lipzen A."/>
            <person name="Lundell T."/>
            <person name="Morin E."/>
            <person name="Murat C."/>
            <person name="Riley R."/>
            <person name="Ohm R."/>
            <person name="Sun H."/>
            <person name="Tunlid A."/>
            <person name="Henrissat B."/>
            <person name="Grigoriev I.V."/>
            <person name="Hibbett D.S."/>
            <person name="Martin F."/>
        </authorList>
    </citation>
    <scope>NUCLEOTIDE SEQUENCE [LARGE SCALE GENOMIC DNA]</scope>
    <source>
        <strain evidence="6">Zn</strain>
    </source>
</reference>
<accession>A0A0C3D2K3</accession>
<dbReference type="Proteomes" id="UP000054321">
    <property type="component" value="Unassembled WGS sequence"/>
</dbReference>
<name>A0A0C3D2K3_OIDMZ</name>
<dbReference type="Pfam" id="PF12456">
    <property type="entry name" value="hSac2"/>
    <property type="match status" value="1"/>
</dbReference>
<dbReference type="PROSITE" id="PS50275">
    <property type="entry name" value="SAC"/>
    <property type="match status" value="1"/>
</dbReference>
<dbReference type="InterPro" id="IPR034753">
    <property type="entry name" value="hSac2"/>
</dbReference>
<feature type="domain" description="SAC" evidence="3">
    <location>
        <begin position="278"/>
        <end position="656"/>
    </location>
</feature>
<dbReference type="InterPro" id="IPR002013">
    <property type="entry name" value="SAC_dom"/>
</dbReference>
<feature type="region of interest" description="Disordered" evidence="1">
    <location>
        <begin position="373"/>
        <end position="398"/>
    </location>
</feature>
<dbReference type="GO" id="GO:0046856">
    <property type="term" value="P:phosphatidylinositol dephosphorylation"/>
    <property type="evidence" value="ECO:0007669"/>
    <property type="project" value="TreeGrafter"/>
</dbReference>
<feature type="region of interest" description="Disordered" evidence="1">
    <location>
        <begin position="820"/>
        <end position="854"/>
    </location>
</feature>
<dbReference type="PANTHER" id="PTHR45662">
    <property type="entry name" value="PHOSPHATIDYLINOSITIDE PHOSPHATASE SAC1"/>
    <property type="match status" value="1"/>
</dbReference>